<feature type="transmembrane region" description="Helical" evidence="1">
    <location>
        <begin position="104"/>
        <end position="122"/>
    </location>
</feature>
<feature type="transmembrane region" description="Helical" evidence="1">
    <location>
        <begin position="81"/>
        <end position="98"/>
    </location>
</feature>
<organism evidence="2 3">
    <name type="scientific">Pseudothermotoga lettingae (strain ATCC BAA-301 / DSM 14385 / NBRC 107922 / TMO)</name>
    <name type="common">Thermotoga lettingae</name>
    <dbReference type="NCBI Taxonomy" id="416591"/>
    <lineage>
        <taxon>Bacteria</taxon>
        <taxon>Thermotogati</taxon>
        <taxon>Thermotogota</taxon>
        <taxon>Thermotogae</taxon>
        <taxon>Thermotogales</taxon>
        <taxon>Thermotogaceae</taxon>
        <taxon>Pseudothermotoga</taxon>
    </lineage>
</organism>
<keyword evidence="1" id="KW-0472">Membrane</keyword>
<name>A8F4J3_PSELT</name>
<feature type="transmembrane region" description="Helical" evidence="1">
    <location>
        <begin position="19"/>
        <end position="36"/>
    </location>
</feature>
<reference evidence="2 3" key="1">
    <citation type="submission" date="2007-08" db="EMBL/GenBank/DDBJ databases">
        <title>Complete sequence of Thermotoga lettingae TMO.</title>
        <authorList>
            <consortium name="US DOE Joint Genome Institute"/>
            <person name="Copeland A."/>
            <person name="Lucas S."/>
            <person name="Lapidus A."/>
            <person name="Barry K."/>
            <person name="Glavina del Rio T."/>
            <person name="Dalin E."/>
            <person name="Tice H."/>
            <person name="Pitluck S."/>
            <person name="Foster B."/>
            <person name="Bruce D."/>
            <person name="Schmutz J."/>
            <person name="Larimer F."/>
            <person name="Land M."/>
            <person name="Hauser L."/>
            <person name="Kyrpides N."/>
            <person name="Mikhailova N."/>
            <person name="Nelson K."/>
            <person name="Gogarten J.P."/>
            <person name="Noll K."/>
            <person name="Richardson P."/>
        </authorList>
    </citation>
    <scope>NUCLEOTIDE SEQUENCE [LARGE SCALE GENOMIC DNA]</scope>
    <source>
        <strain evidence="3">ATCC BAA-301 / DSM 14385 / NBRC 107922 / TMO</strain>
    </source>
</reference>
<keyword evidence="1" id="KW-1133">Transmembrane helix</keyword>
<evidence type="ECO:0000313" key="3">
    <source>
        <dbReference type="Proteomes" id="UP000002016"/>
    </source>
</evidence>
<reference evidence="2 3" key="2">
    <citation type="journal article" date="2009" name="Proc. Natl. Acad. Sci. U.S.A.">
        <title>On the chimeric nature, thermophilic origin, and phylogenetic placement of the Thermotogales.</title>
        <authorList>
            <person name="Zhaxybayeva O."/>
            <person name="Swithers K.S."/>
            <person name="Lapierre P."/>
            <person name="Fournier G.P."/>
            <person name="Bickhart D.M."/>
            <person name="DeBoy R.T."/>
            <person name="Nelson K.E."/>
            <person name="Nesbo C.L."/>
            <person name="Doolittle W.F."/>
            <person name="Gogarten J.P."/>
            <person name="Noll K.M."/>
        </authorList>
    </citation>
    <scope>NUCLEOTIDE SEQUENCE [LARGE SCALE GENOMIC DNA]</scope>
    <source>
        <strain evidence="3">ATCC BAA-301 / DSM 14385 / NBRC 107922 / TMO</strain>
    </source>
</reference>
<dbReference type="HOGENOM" id="CLU_1739000_0_0_0"/>
<evidence type="ECO:0000313" key="2">
    <source>
        <dbReference type="EMBL" id="ABV33077.1"/>
    </source>
</evidence>
<protein>
    <submittedName>
        <fullName evidence="2">Uncharacterized protein</fullName>
    </submittedName>
</protein>
<dbReference type="KEGG" id="tle:Tlet_0510"/>
<sequence>MNYLVLLYSPKKISKSSDYRSMIVPFLLTSTLWFSFSKEVHYIFLCTNLAIKFVEFNILIYTYIMILCGLIAFIEKTPKKVLSFPMFFLPYFFTPIYFRILELLNFPAMMAFTISFVHSLFLSRNQYGLYLHLIRTSAFIIVLLVVRRCFLVSL</sequence>
<keyword evidence="3" id="KW-1185">Reference proteome</keyword>
<proteinExistence type="predicted"/>
<dbReference type="STRING" id="416591.Tlet_0510"/>
<keyword evidence="1" id="KW-0812">Transmembrane</keyword>
<feature type="transmembrane region" description="Helical" evidence="1">
    <location>
        <begin position="56"/>
        <end position="74"/>
    </location>
</feature>
<dbReference type="Proteomes" id="UP000002016">
    <property type="component" value="Chromosome"/>
</dbReference>
<dbReference type="AlphaFoldDB" id="A8F4J3"/>
<evidence type="ECO:0000256" key="1">
    <source>
        <dbReference type="SAM" id="Phobius"/>
    </source>
</evidence>
<feature type="transmembrane region" description="Helical" evidence="1">
    <location>
        <begin position="129"/>
        <end position="146"/>
    </location>
</feature>
<accession>A8F4J3</accession>
<gene>
    <name evidence="2" type="ordered locus">Tlet_0510</name>
</gene>
<dbReference type="EMBL" id="CP000812">
    <property type="protein sequence ID" value="ABV33077.1"/>
    <property type="molecule type" value="Genomic_DNA"/>
</dbReference>